<feature type="region of interest" description="Disordered" evidence="1">
    <location>
        <begin position="1"/>
        <end position="21"/>
    </location>
</feature>
<reference evidence="2" key="2">
    <citation type="submission" date="2020-11" db="EMBL/GenBank/DDBJ databases">
        <authorList>
            <consortium name="DOE Joint Genome Institute"/>
            <person name="Kuo A."/>
            <person name="Miyauchi S."/>
            <person name="Kiss E."/>
            <person name="Drula E."/>
            <person name="Kohler A."/>
            <person name="Sanchez-Garcia M."/>
            <person name="Andreopoulos B."/>
            <person name="Barry K.W."/>
            <person name="Bonito G."/>
            <person name="Buee M."/>
            <person name="Carver A."/>
            <person name="Chen C."/>
            <person name="Cichocki N."/>
            <person name="Clum A."/>
            <person name="Culley D."/>
            <person name="Crous P.W."/>
            <person name="Fauchery L."/>
            <person name="Girlanda M."/>
            <person name="Hayes R."/>
            <person name="Keri Z."/>
            <person name="Labutti K."/>
            <person name="Lipzen A."/>
            <person name="Lombard V."/>
            <person name="Magnuson J."/>
            <person name="Maillard F."/>
            <person name="Morin E."/>
            <person name="Murat C."/>
            <person name="Nolan M."/>
            <person name="Ohm R."/>
            <person name="Pangilinan J."/>
            <person name="Pereira M."/>
            <person name="Perotto S."/>
            <person name="Peter M."/>
            <person name="Riley R."/>
            <person name="Sitrit Y."/>
            <person name="Stielow B."/>
            <person name="Szollosi G."/>
            <person name="Zifcakova L."/>
            <person name="Stursova M."/>
            <person name="Spatafora J.W."/>
            <person name="Tedersoo L."/>
            <person name="Vaario L.-M."/>
            <person name="Yamada A."/>
            <person name="Yan M."/>
            <person name="Wang P."/>
            <person name="Xu J."/>
            <person name="Bruns T."/>
            <person name="Baldrian P."/>
            <person name="Vilgalys R."/>
            <person name="Henrissat B."/>
            <person name="Grigoriev I.V."/>
            <person name="Hibbett D."/>
            <person name="Nagy L.G."/>
            <person name="Martin F.M."/>
        </authorList>
    </citation>
    <scope>NUCLEOTIDE SEQUENCE</scope>
    <source>
        <strain evidence="2">UH-Tt-Lm1</strain>
    </source>
</reference>
<protein>
    <submittedName>
        <fullName evidence="2">Uncharacterized protein</fullName>
    </submittedName>
</protein>
<dbReference type="SMART" id="SM00028">
    <property type="entry name" value="TPR"/>
    <property type="match status" value="2"/>
</dbReference>
<proteinExistence type="predicted"/>
<accession>A0A9P6H8F8</accession>
<comment type="caution">
    <text evidence="2">The sequence shown here is derived from an EMBL/GenBank/DDBJ whole genome shotgun (WGS) entry which is preliminary data.</text>
</comment>
<dbReference type="AlphaFoldDB" id="A0A9P6H8F8"/>
<dbReference type="SUPFAM" id="SSF48452">
    <property type="entry name" value="TPR-like"/>
    <property type="match status" value="1"/>
</dbReference>
<organism evidence="2 3">
    <name type="scientific">Thelephora terrestris</name>
    <dbReference type="NCBI Taxonomy" id="56493"/>
    <lineage>
        <taxon>Eukaryota</taxon>
        <taxon>Fungi</taxon>
        <taxon>Dikarya</taxon>
        <taxon>Basidiomycota</taxon>
        <taxon>Agaricomycotina</taxon>
        <taxon>Agaricomycetes</taxon>
        <taxon>Thelephorales</taxon>
        <taxon>Thelephoraceae</taxon>
        <taxon>Thelephora</taxon>
    </lineage>
</organism>
<dbReference type="InterPro" id="IPR011990">
    <property type="entry name" value="TPR-like_helical_dom_sf"/>
</dbReference>
<dbReference type="InterPro" id="IPR019734">
    <property type="entry name" value="TPR_rpt"/>
</dbReference>
<sequence length="528" mass="58540">MFSSKPHPRGSTTTPQRLEMRSIESANRPILISRLRGQKYPPPIPTLGNLECYLTKPFEELPKRRGVQSPEGSFPVPGPLDPTKRDGLLSYAYSLYDTFVAGDSPPGPDGPLAAHAPMLLPLLELLHGLDHNHLQTALLLGCVYNRQGLHQRALDVNRELLERYPNNVEAMCNMGSTFKVMGLMVQAFEFWWKALHIRPAFWDVLDNMLLAILGSNHFEGGLPTHPSHSKSFQEQQLRKTLELCTFVLNSVDGEVIPQDELHRAQRVLHFRSIIYRALDDKREWADLFRGIELALNSTDPFRSPPYTTDDFILAIHFVGALACVDQTRPPNRGLEGTMKVTDELRRKISPDFDIFEFVKANSDRLHRVVGKAPPVLLLSPAEALYLPSAVWAPTHLLFPPDLVARFSTQGSLRDDTSAITSRLLSTLATRIGEVTREFNDFGPDASGAGPFGKLSKFQPSPSVELLLRYVALGLAPSPQAFKALGDAMSSIGGNVTRVMTAGETGSEMKLDVAGVAMLYYDFGMKALC</sequence>
<dbReference type="Gene3D" id="1.25.40.10">
    <property type="entry name" value="Tetratricopeptide repeat domain"/>
    <property type="match status" value="1"/>
</dbReference>
<dbReference type="PANTHER" id="PTHR44998:SF1">
    <property type="entry name" value="UDP-N-ACETYLGLUCOSAMINE--PEPTIDE N-ACETYLGLUCOSAMINYLTRANSFERASE 110 KDA SUBUNIT"/>
    <property type="match status" value="1"/>
</dbReference>
<dbReference type="GO" id="GO:0006493">
    <property type="term" value="P:protein O-linked glycosylation"/>
    <property type="evidence" value="ECO:0007669"/>
    <property type="project" value="TreeGrafter"/>
</dbReference>
<evidence type="ECO:0000313" key="2">
    <source>
        <dbReference type="EMBL" id="KAF9781715.1"/>
    </source>
</evidence>
<dbReference type="PANTHER" id="PTHR44998">
    <property type="match status" value="1"/>
</dbReference>
<keyword evidence="3" id="KW-1185">Reference proteome</keyword>
<dbReference type="OrthoDB" id="421121at2759"/>
<evidence type="ECO:0000313" key="3">
    <source>
        <dbReference type="Proteomes" id="UP000736335"/>
    </source>
</evidence>
<dbReference type="Proteomes" id="UP000736335">
    <property type="component" value="Unassembled WGS sequence"/>
</dbReference>
<dbReference type="GO" id="GO:0016757">
    <property type="term" value="F:glycosyltransferase activity"/>
    <property type="evidence" value="ECO:0007669"/>
    <property type="project" value="TreeGrafter"/>
</dbReference>
<evidence type="ECO:0000256" key="1">
    <source>
        <dbReference type="SAM" id="MobiDB-lite"/>
    </source>
</evidence>
<gene>
    <name evidence="2" type="ORF">BJ322DRAFT_1213043</name>
</gene>
<name>A0A9P6H8F8_9AGAM</name>
<dbReference type="EMBL" id="WIUZ02000013">
    <property type="protein sequence ID" value="KAF9781715.1"/>
    <property type="molecule type" value="Genomic_DNA"/>
</dbReference>
<reference evidence="2" key="1">
    <citation type="journal article" date="2020" name="Nat. Commun.">
        <title>Large-scale genome sequencing of mycorrhizal fungi provides insights into the early evolution of symbiotic traits.</title>
        <authorList>
            <person name="Miyauchi S."/>
            <person name="Kiss E."/>
            <person name="Kuo A."/>
            <person name="Drula E."/>
            <person name="Kohler A."/>
            <person name="Sanchez-Garcia M."/>
            <person name="Morin E."/>
            <person name="Andreopoulos B."/>
            <person name="Barry K.W."/>
            <person name="Bonito G."/>
            <person name="Buee M."/>
            <person name="Carver A."/>
            <person name="Chen C."/>
            <person name="Cichocki N."/>
            <person name="Clum A."/>
            <person name="Culley D."/>
            <person name="Crous P.W."/>
            <person name="Fauchery L."/>
            <person name="Girlanda M."/>
            <person name="Hayes R.D."/>
            <person name="Keri Z."/>
            <person name="LaButti K."/>
            <person name="Lipzen A."/>
            <person name="Lombard V."/>
            <person name="Magnuson J."/>
            <person name="Maillard F."/>
            <person name="Murat C."/>
            <person name="Nolan M."/>
            <person name="Ohm R.A."/>
            <person name="Pangilinan J."/>
            <person name="Pereira M.F."/>
            <person name="Perotto S."/>
            <person name="Peter M."/>
            <person name="Pfister S."/>
            <person name="Riley R."/>
            <person name="Sitrit Y."/>
            <person name="Stielow J.B."/>
            <person name="Szollosi G."/>
            <person name="Zifcakova L."/>
            <person name="Stursova M."/>
            <person name="Spatafora J.W."/>
            <person name="Tedersoo L."/>
            <person name="Vaario L.M."/>
            <person name="Yamada A."/>
            <person name="Yan M."/>
            <person name="Wang P."/>
            <person name="Xu J."/>
            <person name="Bruns T."/>
            <person name="Baldrian P."/>
            <person name="Vilgalys R."/>
            <person name="Dunand C."/>
            <person name="Henrissat B."/>
            <person name="Grigoriev I.V."/>
            <person name="Hibbett D."/>
            <person name="Nagy L.G."/>
            <person name="Martin F.M."/>
        </authorList>
    </citation>
    <scope>NUCLEOTIDE SEQUENCE</scope>
    <source>
        <strain evidence="2">UH-Tt-Lm1</strain>
    </source>
</reference>